<accession>K2MTL5</accession>
<dbReference type="eggNOG" id="COG3739">
    <property type="taxonomic scope" value="Bacteria"/>
</dbReference>
<comment type="caution">
    <text evidence="2">The sequence shown here is derived from an EMBL/GenBank/DDBJ whole genome shotgun (WGS) entry which is preliminary data.</text>
</comment>
<feature type="transmembrane region" description="Helical" evidence="1">
    <location>
        <begin position="38"/>
        <end position="55"/>
    </location>
</feature>
<dbReference type="RefSeq" id="WP_008593966.1">
    <property type="nucleotide sequence ID" value="NZ_AMRM01000002.1"/>
</dbReference>
<keyword evidence="1" id="KW-0812">Transmembrane</keyword>
<dbReference type="PIRSF" id="PIRSF009141">
    <property type="entry name" value="UCP009141"/>
    <property type="match status" value="1"/>
</dbReference>
<dbReference type="InterPro" id="IPR008535">
    <property type="entry name" value="DUF817"/>
</dbReference>
<dbReference type="Proteomes" id="UP000006786">
    <property type="component" value="Unassembled WGS sequence"/>
</dbReference>
<keyword evidence="1" id="KW-1133">Transmembrane helix</keyword>
<gene>
    <name evidence="2" type="ORF">NA2_02844</name>
</gene>
<feature type="transmembrane region" description="Helical" evidence="1">
    <location>
        <begin position="6"/>
        <end position="26"/>
    </location>
</feature>
<dbReference type="AlphaFoldDB" id="K2MTL5"/>
<evidence type="ECO:0008006" key="4">
    <source>
        <dbReference type="Google" id="ProtNLM"/>
    </source>
</evidence>
<keyword evidence="1" id="KW-0472">Membrane</keyword>
<evidence type="ECO:0000313" key="3">
    <source>
        <dbReference type="Proteomes" id="UP000006786"/>
    </source>
</evidence>
<dbReference type="PATRIC" id="fig|391937.3.peg.591"/>
<dbReference type="EMBL" id="AMRM01000002">
    <property type="protein sequence ID" value="EKF20687.1"/>
    <property type="molecule type" value="Genomic_DNA"/>
</dbReference>
<evidence type="ECO:0000256" key="1">
    <source>
        <dbReference type="SAM" id="Phobius"/>
    </source>
</evidence>
<feature type="transmembrane region" description="Helical" evidence="1">
    <location>
        <begin position="217"/>
        <end position="239"/>
    </location>
</feature>
<organism evidence="2 3">
    <name type="scientific">Nitratireductor pacificus pht-3B</name>
    <dbReference type="NCBI Taxonomy" id="391937"/>
    <lineage>
        <taxon>Bacteria</taxon>
        <taxon>Pseudomonadati</taxon>
        <taxon>Pseudomonadota</taxon>
        <taxon>Alphaproteobacteria</taxon>
        <taxon>Hyphomicrobiales</taxon>
        <taxon>Phyllobacteriaceae</taxon>
        <taxon>Nitratireductor</taxon>
    </lineage>
</organism>
<feature type="transmembrane region" description="Helical" evidence="1">
    <location>
        <begin position="128"/>
        <end position="149"/>
    </location>
</feature>
<feature type="transmembrane region" description="Helical" evidence="1">
    <location>
        <begin position="161"/>
        <end position="182"/>
    </location>
</feature>
<feature type="transmembrane region" description="Helical" evidence="1">
    <location>
        <begin position="89"/>
        <end position="108"/>
    </location>
</feature>
<dbReference type="Pfam" id="PF05675">
    <property type="entry name" value="DUF817"/>
    <property type="match status" value="1"/>
</dbReference>
<feature type="transmembrane region" description="Helical" evidence="1">
    <location>
        <begin position="188"/>
        <end position="205"/>
    </location>
</feature>
<proteinExistence type="predicted"/>
<name>K2MTL5_9HYPH</name>
<keyword evidence="3" id="KW-1185">Reference proteome</keyword>
<reference evidence="2 3" key="1">
    <citation type="journal article" date="2012" name="J. Bacteriol.">
        <title>Genome Sequence of Nitratireductor pacificus Type Strain pht-3B.</title>
        <authorList>
            <person name="Lai Q."/>
            <person name="Li G."/>
            <person name="Shao Z."/>
        </authorList>
    </citation>
    <scope>NUCLEOTIDE SEQUENCE [LARGE SCALE GENOMIC DNA]</scope>
    <source>
        <strain evidence="3">pht-3B</strain>
    </source>
</reference>
<feature type="transmembrane region" description="Helical" evidence="1">
    <location>
        <begin position="259"/>
        <end position="276"/>
    </location>
</feature>
<protein>
    <recommendedName>
        <fullName evidence="4">DUF817 domain-containing protein</fullName>
    </recommendedName>
</protein>
<sequence length="296" mass="33259">MFGLKQAWACLFGGVLLALIIATHYLWPRDAALARYDFLFLAALGIQIAMLAARLETVSEAKVILIFHVVGTAMELFKTSAGSWIYPEASVFHIGAVPLFSGFMYAAVGSYLVKTSAGSWIYPEASVFHIGAVPLFSGFMYAAVGSYLARISRIFDMRYSHYPPLWATVLLAVAIYVNFFAHHFTVDIRYGLFAVTALLYLRTTVHYRVFRFRHRMPLLLGFLLVALFIWFAENIGTWSRAWIYPSQAHGWTPVSLGKLGAWYLLMIISFVLVSLVHRPRQPDPLPALPEQEAKPA</sequence>
<evidence type="ECO:0000313" key="2">
    <source>
        <dbReference type="EMBL" id="EKF20687.1"/>
    </source>
</evidence>